<evidence type="ECO:0000313" key="2">
    <source>
        <dbReference type="EMBL" id="KNE89051.1"/>
    </source>
</evidence>
<keyword evidence="3" id="KW-1185">Reference proteome</keyword>
<gene>
    <name evidence="2" type="ORF">PSTG_17493</name>
</gene>
<evidence type="ECO:0000313" key="3">
    <source>
        <dbReference type="Proteomes" id="UP000054564"/>
    </source>
</evidence>
<feature type="compositionally biased region" description="Gly residues" evidence="1">
    <location>
        <begin position="117"/>
        <end position="126"/>
    </location>
</feature>
<dbReference type="EMBL" id="AJIL01000553">
    <property type="protein sequence ID" value="KNE89051.1"/>
    <property type="molecule type" value="Genomic_DNA"/>
</dbReference>
<dbReference type="AlphaFoldDB" id="A0A0L0UQ61"/>
<accession>A0A0L0UQ61</accession>
<feature type="compositionally biased region" description="Polar residues" evidence="1">
    <location>
        <begin position="57"/>
        <end position="81"/>
    </location>
</feature>
<evidence type="ECO:0000256" key="1">
    <source>
        <dbReference type="SAM" id="MobiDB-lite"/>
    </source>
</evidence>
<feature type="region of interest" description="Disordered" evidence="1">
    <location>
        <begin position="36"/>
        <end position="140"/>
    </location>
</feature>
<proteinExistence type="predicted"/>
<comment type="caution">
    <text evidence="2">The sequence shown here is derived from an EMBL/GenBank/DDBJ whole genome shotgun (WGS) entry which is preliminary data.</text>
</comment>
<feature type="compositionally biased region" description="Low complexity" evidence="1">
    <location>
        <begin position="127"/>
        <end position="140"/>
    </location>
</feature>
<reference evidence="3" key="1">
    <citation type="submission" date="2014-03" db="EMBL/GenBank/DDBJ databases">
        <title>The Genome Sequence of Puccinia striiformis f. sp. tritici PST-78.</title>
        <authorList>
            <consortium name="The Broad Institute Genome Sequencing Platform"/>
            <person name="Cuomo C."/>
            <person name="Hulbert S."/>
            <person name="Chen X."/>
            <person name="Walker B."/>
            <person name="Young S.K."/>
            <person name="Zeng Q."/>
            <person name="Gargeya S."/>
            <person name="Fitzgerald M."/>
            <person name="Haas B."/>
            <person name="Abouelleil A."/>
            <person name="Alvarado L."/>
            <person name="Arachchi H.M."/>
            <person name="Berlin A.M."/>
            <person name="Chapman S.B."/>
            <person name="Goldberg J."/>
            <person name="Griggs A."/>
            <person name="Gujja S."/>
            <person name="Hansen M."/>
            <person name="Howarth C."/>
            <person name="Imamovic A."/>
            <person name="Larimer J."/>
            <person name="McCowan C."/>
            <person name="Montmayeur A."/>
            <person name="Murphy C."/>
            <person name="Neiman D."/>
            <person name="Pearson M."/>
            <person name="Priest M."/>
            <person name="Roberts A."/>
            <person name="Saif S."/>
            <person name="Shea T."/>
            <person name="Sisk P."/>
            <person name="Sykes S."/>
            <person name="Wortman J."/>
            <person name="Nusbaum C."/>
            <person name="Birren B."/>
        </authorList>
    </citation>
    <scope>NUCLEOTIDE SEQUENCE [LARGE SCALE GENOMIC DNA]</scope>
    <source>
        <strain evidence="3">race PST-78</strain>
    </source>
</reference>
<protein>
    <submittedName>
        <fullName evidence="2">Uncharacterized protein</fullName>
    </submittedName>
</protein>
<name>A0A0L0UQ61_9BASI</name>
<sequence length="140" mass="15463">MNPYPTFQVSCLKPPKKCMPKLGISTSLVLVTSIHTQKERSDMPLKGTDIIQDDSTKPLTNPPTSAAKTRTNERQTINSPTLPAKRREPPLRGGSRGQHYDPDYNRNRHNNNNRNGDQGGRGGPLGTGNRNDGNGNRFND</sequence>
<organism evidence="2 3">
    <name type="scientific">Puccinia striiformis f. sp. tritici PST-78</name>
    <dbReference type="NCBI Taxonomy" id="1165861"/>
    <lineage>
        <taxon>Eukaryota</taxon>
        <taxon>Fungi</taxon>
        <taxon>Dikarya</taxon>
        <taxon>Basidiomycota</taxon>
        <taxon>Pucciniomycotina</taxon>
        <taxon>Pucciniomycetes</taxon>
        <taxon>Pucciniales</taxon>
        <taxon>Pucciniaceae</taxon>
        <taxon>Puccinia</taxon>
    </lineage>
</organism>
<dbReference type="Proteomes" id="UP000054564">
    <property type="component" value="Unassembled WGS sequence"/>
</dbReference>